<sequence>MVTTPEKLQFPLRLIDVSQDPPRLKEYQPEQNYNHPSYIALSHRWASSQPLQTLDNNIGNYRLGIPLHLLSPTIQDAIRVCQRFEISFLWIDSLCIIQGNDKDWEEQSSQMWMVYVNAKLVIAAARDMPDGEGFLGPRKPFTDVQPTVNRYIKGQAGLPLVYRLIEPRYTNSSSIQSRGWILQESPSAKQYLIFGTSEVHCHCRSSCECECGLARETADPEWRWLQPESCGRENPHAEWRNSVILCYFLCSLTKPEDVLVAISGISRQFRARFGGNYLAGLWRDDLLYELAWSIKTTLASIRNCDMPSWTWASVVGGTIPDFASLLGTTMITTFVTFVDAWTRLTNNDNPFGHITDASITLQGVAVKVRAKLAARGTSLSIGYSCLDNIINVSTVLAFLSE</sequence>
<feature type="domain" description="Heterokaryon incompatibility" evidence="1">
    <location>
        <begin position="38"/>
        <end position="184"/>
    </location>
</feature>
<evidence type="ECO:0000313" key="2">
    <source>
        <dbReference type="EMBL" id="KAH7303340.1"/>
    </source>
</evidence>
<dbReference type="InterPro" id="IPR010730">
    <property type="entry name" value="HET"/>
</dbReference>
<dbReference type="AlphaFoldDB" id="A0A8K0SDJ9"/>
<evidence type="ECO:0000313" key="3">
    <source>
        <dbReference type="Proteomes" id="UP000813444"/>
    </source>
</evidence>
<dbReference type="Proteomes" id="UP000813444">
    <property type="component" value="Unassembled WGS sequence"/>
</dbReference>
<protein>
    <submittedName>
        <fullName evidence="2">Heterokaryon incompatibility protein-domain-containing protein</fullName>
    </submittedName>
</protein>
<gene>
    <name evidence="2" type="ORF">B0I35DRAFT_365053</name>
</gene>
<organism evidence="2 3">
    <name type="scientific">Stachybotrys elegans</name>
    <dbReference type="NCBI Taxonomy" id="80388"/>
    <lineage>
        <taxon>Eukaryota</taxon>
        <taxon>Fungi</taxon>
        <taxon>Dikarya</taxon>
        <taxon>Ascomycota</taxon>
        <taxon>Pezizomycotina</taxon>
        <taxon>Sordariomycetes</taxon>
        <taxon>Hypocreomycetidae</taxon>
        <taxon>Hypocreales</taxon>
        <taxon>Stachybotryaceae</taxon>
        <taxon>Stachybotrys</taxon>
    </lineage>
</organism>
<name>A0A8K0SDJ9_9HYPO</name>
<comment type="caution">
    <text evidence="2">The sequence shown here is derived from an EMBL/GenBank/DDBJ whole genome shotgun (WGS) entry which is preliminary data.</text>
</comment>
<dbReference type="PANTHER" id="PTHR33112">
    <property type="entry name" value="DOMAIN PROTEIN, PUTATIVE-RELATED"/>
    <property type="match status" value="1"/>
</dbReference>
<dbReference type="OrthoDB" id="5362512at2759"/>
<evidence type="ECO:0000259" key="1">
    <source>
        <dbReference type="Pfam" id="PF06985"/>
    </source>
</evidence>
<dbReference type="EMBL" id="JAGPNK010000035">
    <property type="protein sequence ID" value="KAH7303340.1"/>
    <property type="molecule type" value="Genomic_DNA"/>
</dbReference>
<dbReference type="PANTHER" id="PTHR33112:SF9">
    <property type="entry name" value="HETEROKARYON INCOMPATIBILITY DOMAIN-CONTAINING PROTEIN"/>
    <property type="match status" value="1"/>
</dbReference>
<dbReference type="Pfam" id="PF06985">
    <property type="entry name" value="HET"/>
    <property type="match status" value="1"/>
</dbReference>
<accession>A0A8K0SDJ9</accession>
<proteinExistence type="predicted"/>
<reference evidence="2" key="1">
    <citation type="journal article" date="2021" name="Nat. Commun.">
        <title>Genetic determinants of endophytism in the Arabidopsis root mycobiome.</title>
        <authorList>
            <person name="Mesny F."/>
            <person name="Miyauchi S."/>
            <person name="Thiergart T."/>
            <person name="Pickel B."/>
            <person name="Atanasova L."/>
            <person name="Karlsson M."/>
            <person name="Huettel B."/>
            <person name="Barry K.W."/>
            <person name="Haridas S."/>
            <person name="Chen C."/>
            <person name="Bauer D."/>
            <person name="Andreopoulos W."/>
            <person name="Pangilinan J."/>
            <person name="LaButti K."/>
            <person name="Riley R."/>
            <person name="Lipzen A."/>
            <person name="Clum A."/>
            <person name="Drula E."/>
            <person name="Henrissat B."/>
            <person name="Kohler A."/>
            <person name="Grigoriev I.V."/>
            <person name="Martin F.M."/>
            <person name="Hacquard S."/>
        </authorList>
    </citation>
    <scope>NUCLEOTIDE SEQUENCE</scope>
    <source>
        <strain evidence="2">MPI-CAGE-CH-0235</strain>
    </source>
</reference>
<keyword evidence="3" id="KW-1185">Reference proteome</keyword>